<keyword evidence="11" id="KW-1185">Reference proteome</keyword>
<evidence type="ECO:0000256" key="5">
    <source>
        <dbReference type="ARBA" id="ARBA00022964"/>
    </source>
</evidence>
<dbReference type="PANTHER" id="PTHR10869">
    <property type="entry name" value="PROLYL 4-HYDROXYLASE ALPHA SUBUNIT"/>
    <property type="match status" value="1"/>
</dbReference>
<dbReference type="PROSITE" id="PS51471">
    <property type="entry name" value="FE2OG_OXY"/>
    <property type="match status" value="1"/>
</dbReference>
<sequence length="330" mass="35745">MMTKVEPHPAHIDRLLEAGRTGEAIAATERAAASGDKEALFRLALWHLIGEILPRDLARARQLLRKAREAGHVEAAHMEIALTVTGSGAQADWSTGCMLLQKLSSIDAAAAHQAQLLTAMRLDAFGVPKTLPKAEVLSASPRVTLFRDFLTEAECAHIAATSAPLLEPSLVVDPASGRQMPHPIRTSDGALIGPTREDPVIRAINLRIAAISQTDVAQGEALTILRYRPGQQYRLHLDTLPHTRNQRVKTVLVYLNGGFAGGETQFPSIGLTVAPRGGDALVFDNVTEDGRPDVRTKHAGLPVRAGAKWLATRWIRARSFDPWRGPEVPL</sequence>
<keyword evidence="5" id="KW-0223">Dioxygenase</keyword>
<evidence type="ECO:0000256" key="2">
    <source>
        <dbReference type="ARBA" id="ARBA00022723"/>
    </source>
</evidence>
<evidence type="ECO:0000256" key="7">
    <source>
        <dbReference type="ARBA" id="ARBA00023004"/>
    </source>
</evidence>
<feature type="domain" description="Fe2OG dioxygenase" evidence="9">
    <location>
        <begin position="213"/>
        <end position="317"/>
    </location>
</feature>
<keyword evidence="3" id="KW-0256">Endoplasmic reticulum</keyword>
<evidence type="ECO:0000256" key="8">
    <source>
        <dbReference type="ARBA" id="ARBA00023180"/>
    </source>
</evidence>
<evidence type="ECO:0000256" key="6">
    <source>
        <dbReference type="ARBA" id="ARBA00023002"/>
    </source>
</evidence>
<reference evidence="10 11" key="1">
    <citation type="submission" date="2023-12" db="EMBL/GenBank/DDBJ databases">
        <title>Gut-associated functions are favored during microbiome assembly across C. elegans life.</title>
        <authorList>
            <person name="Zimmermann J."/>
        </authorList>
    </citation>
    <scope>NUCLEOTIDE SEQUENCE [LARGE SCALE GENOMIC DNA]</scope>
    <source>
        <strain evidence="10 11">JUb134</strain>
    </source>
</reference>
<accession>A0ABU8Q8W9</accession>
<dbReference type="Pfam" id="PF13640">
    <property type="entry name" value="2OG-FeII_Oxy_3"/>
    <property type="match status" value="1"/>
</dbReference>
<evidence type="ECO:0000256" key="1">
    <source>
        <dbReference type="ARBA" id="ARBA00001961"/>
    </source>
</evidence>
<keyword evidence="7" id="KW-0408">Iron</keyword>
<dbReference type="Proteomes" id="UP001380365">
    <property type="component" value="Unassembled WGS sequence"/>
</dbReference>
<gene>
    <name evidence="10" type="ORF">WH159_15725</name>
</gene>
<keyword evidence="4" id="KW-0847">Vitamin C</keyword>
<dbReference type="InterPro" id="IPR044862">
    <property type="entry name" value="Pro_4_hyd_alph_FE2OG_OXY"/>
</dbReference>
<evidence type="ECO:0000256" key="3">
    <source>
        <dbReference type="ARBA" id="ARBA00022824"/>
    </source>
</evidence>
<dbReference type="RefSeq" id="WP_239555524.1">
    <property type="nucleotide sequence ID" value="NZ_JBBGZA010000001.1"/>
</dbReference>
<dbReference type="Gene3D" id="1.25.40.10">
    <property type="entry name" value="Tetratricopeptide repeat domain"/>
    <property type="match status" value="1"/>
</dbReference>
<keyword evidence="2" id="KW-0479">Metal-binding</keyword>
<dbReference type="SMART" id="SM00671">
    <property type="entry name" value="SEL1"/>
    <property type="match status" value="1"/>
</dbReference>
<evidence type="ECO:0000313" key="11">
    <source>
        <dbReference type="Proteomes" id="UP001380365"/>
    </source>
</evidence>
<evidence type="ECO:0000256" key="4">
    <source>
        <dbReference type="ARBA" id="ARBA00022896"/>
    </source>
</evidence>
<protein>
    <submittedName>
        <fullName evidence="10">2OG-Fe(II) oxygenase</fullName>
    </submittedName>
</protein>
<evidence type="ECO:0000259" key="9">
    <source>
        <dbReference type="PROSITE" id="PS51471"/>
    </source>
</evidence>
<dbReference type="SMART" id="SM00702">
    <property type="entry name" value="P4Hc"/>
    <property type="match status" value="1"/>
</dbReference>
<proteinExistence type="predicted"/>
<dbReference type="PANTHER" id="PTHR10869:SF246">
    <property type="entry name" value="TRANSMEMBRANE PROLYL 4-HYDROXYLASE"/>
    <property type="match status" value="1"/>
</dbReference>
<dbReference type="InterPro" id="IPR045054">
    <property type="entry name" value="P4HA-like"/>
</dbReference>
<dbReference type="InterPro" id="IPR005123">
    <property type="entry name" value="Oxoglu/Fe-dep_dioxygenase_dom"/>
</dbReference>
<dbReference type="Gene3D" id="2.60.120.620">
    <property type="entry name" value="q2cbj1_9rhob like domain"/>
    <property type="match status" value="1"/>
</dbReference>
<dbReference type="InterPro" id="IPR006620">
    <property type="entry name" value="Pro_4_hyd_alph"/>
</dbReference>
<evidence type="ECO:0000313" key="10">
    <source>
        <dbReference type="EMBL" id="MEJ5095978.1"/>
    </source>
</evidence>
<comment type="caution">
    <text evidence="10">The sequence shown here is derived from an EMBL/GenBank/DDBJ whole genome shotgun (WGS) entry which is preliminary data.</text>
</comment>
<dbReference type="InterPro" id="IPR011990">
    <property type="entry name" value="TPR-like_helical_dom_sf"/>
</dbReference>
<organism evidence="10 11">
    <name type="scientific">Sphingomonas molluscorum</name>
    <dbReference type="NCBI Taxonomy" id="418184"/>
    <lineage>
        <taxon>Bacteria</taxon>
        <taxon>Pseudomonadati</taxon>
        <taxon>Pseudomonadota</taxon>
        <taxon>Alphaproteobacteria</taxon>
        <taxon>Sphingomonadales</taxon>
        <taxon>Sphingomonadaceae</taxon>
        <taxon>Sphingomonas</taxon>
    </lineage>
</organism>
<dbReference type="InterPro" id="IPR006597">
    <property type="entry name" value="Sel1-like"/>
</dbReference>
<keyword evidence="8" id="KW-0325">Glycoprotein</keyword>
<dbReference type="SUPFAM" id="SSF81901">
    <property type="entry name" value="HCP-like"/>
    <property type="match status" value="1"/>
</dbReference>
<dbReference type="EMBL" id="JBBGZA010000001">
    <property type="protein sequence ID" value="MEJ5095978.1"/>
    <property type="molecule type" value="Genomic_DNA"/>
</dbReference>
<comment type="cofactor">
    <cofactor evidence="1">
        <name>L-ascorbate</name>
        <dbReference type="ChEBI" id="CHEBI:38290"/>
    </cofactor>
</comment>
<name>A0ABU8Q8W9_9SPHN</name>
<keyword evidence="6" id="KW-0560">Oxidoreductase</keyword>